<evidence type="ECO:0000313" key="5">
    <source>
        <dbReference type="Proteomes" id="UP001210865"/>
    </source>
</evidence>
<protein>
    <submittedName>
        <fullName evidence="4">SDR family NAD(P)-dependent oxidoreductase</fullName>
    </submittedName>
</protein>
<dbReference type="NCBIfam" id="NF005559">
    <property type="entry name" value="PRK07231.1"/>
    <property type="match status" value="1"/>
</dbReference>
<evidence type="ECO:0000256" key="2">
    <source>
        <dbReference type="ARBA" id="ARBA00023002"/>
    </source>
</evidence>
<reference evidence="4 5" key="1">
    <citation type="submission" date="2022-12" db="EMBL/GenBank/DDBJ databases">
        <title>Sphingomonas abieness sp. nov., an endophytic bacterium isolated from Abies koreana.</title>
        <authorList>
            <person name="Jiang L."/>
            <person name="Lee J."/>
        </authorList>
    </citation>
    <scope>NUCLEOTIDE SEQUENCE [LARGE SCALE GENOMIC DNA]</scope>
    <source>
        <strain evidence="5">PAMB 00755</strain>
    </source>
</reference>
<dbReference type="SUPFAM" id="SSF51735">
    <property type="entry name" value="NAD(P)-binding Rossmann-fold domains"/>
    <property type="match status" value="1"/>
</dbReference>
<keyword evidence="2" id="KW-0560">Oxidoreductase</keyword>
<dbReference type="InterPro" id="IPR036291">
    <property type="entry name" value="NAD(P)-bd_dom_sf"/>
</dbReference>
<dbReference type="PANTHER" id="PTHR43180:SF66">
    <property type="entry name" value="SHORT-CHAIN DEHYDROGENASE_REDUCTASE FAMILY PROTEIN"/>
    <property type="match status" value="1"/>
</dbReference>
<organism evidence="4 5">
    <name type="scientific">Sphingomonas abietis</name>
    <dbReference type="NCBI Taxonomy" id="3012344"/>
    <lineage>
        <taxon>Bacteria</taxon>
        <taxon>Pseudomonadati</taxon>
        <taxon>Pseudomonadota</taxon>
        <taxon>Alphaproteobacteria</taxon>
        <taxon>Sphingomonadales</taxon>
        <taxon>Sphingomonadaceae</taxon>
        <taxon>Sphingomonas</taxon>
    </lineage>
</organism>
<dbReference type="PRINTS" id="PR00080">
    <property type="entry name" value="SDRFAMILY"/>
</dbReference>
<name>A0ABY7NM99_9SPHN</name>
<accession>A0ABY7NM99</accession>
<keyword evidence="5" id="KW-1185">Reference proteome</keyword>
<proteinExistence type="inferred from homology"/>
<dbReference type="Proteomes" id="UP001210865">
    <property type="component" value="Chromosome"/>
</dbReference>
<dbReference type="Gene3D" id="3.40.50.720">
    <property type="entry name" value="NAD(P)-binding Rossmann-like Domain"/>
    <property type="match status" value="1"/>
</dbReference>
<dbReference type="PANTHER" id="PTHR43180">
    <property type="entry name" value="3-OXOACYL-(ACYL-CARRIER-PROTEIN) REDUCTASE (AFU_ORTHOLOGUE AFUA_6G11210)"/>
    <property type="match status" value="1"/>
</dbReference>
<feature type="region of interest" description="Disordered" evidence="3">
    <location>
        <begin position="253"/>
        <end position="272"/>
    </location>
</feature>
<dbReference type="CDD" id="cd05233">
    <property type="entry name" value="SDR_c"/>
    <property type="match status" value="1"/>
</dbReference>
<evidence type="ECO:0000313" key="4">
    <source>
        <dbReference type="EMBL" id="WBO21697.1"/>
    </source>
</evidence>
<dbReference type="RefSeq" id="WP_270076345.1">
    <property type="nucleotide sequence ID" value="NZ_CP115174.1"/>
</dbReference>
<feature type="compositionally biased region" description="Basic and acidic residues" evidence="3">
    <location>
        <begin position="262"/>
        <end position="272"/>
    </location>
</feature>
<evidence type="ECO:0000256" key="3">
    <source>
        <dbReference type="SAM" id="MobiDB-lite"/>
    </source>
</evidence>
<sequence length="272" mass="27153">MSDVLEGKVAIVTGAASGIGRASALLFAREGAAVVAADLADALDETVAAIIAEGGRALAVRADAGEEADVVALVGRAVAEYGGLDIFFANAGVTGGMVGGYFDATPAVWMETLRVNLIGPFLAVKHGAPAIKERGGGAIICTASVAGLRAGAGPAQYSASKAGVINLVQTASQELAGTGVRVNAICPGLIETGMTRFAYDGARAVGKADRIGRMNPMLRGGEPDEIASAALFLASPAASYVNGHALVVDGGLSTSHPTNKAPGDRKPGAPTW</sequence>
<dbReference type="PRINTS" id="PR00081">
    <property type="entry name" value="GDHRDH"/>
</dbReference>
<dbReference type="InterPro" id="IPR002347">
    <property type="entry name" value="SDR_fam"/>
</dbReference>
<dbReference type="Pfam" id="PF13561">
    <property type="entry name" value="adh_short_C2"/>
    <property type="match status" value="1"/>
</dbReference>
<evidence type="ECO:0000256" key="1">
    <source>
        <dbReference type="ARBA" id="ARBA00006484"/>
    </source>
</evidence>
<gene>
    <name evidence="4" type="ORF">PBT88_16190</name>
</gene>
<dbReference type="EMBL" id="CP115174">
    <property type="protein sequence ID" value="WBO21697.1"/>
    <property type="molecule type" value="Genomic_DNA"/>
</dbReference>
<comment type="similarity">
    <text evidence="1">Belongs to the short-chain dehydrogenases/reductases (SDR) family.</text>
</comment>